<feature type="compositionally biased region" description="Polar residues" evidence="2">
    <location>
        <begin position="461"/>
        <end position="471"/>
    </location>
</feature>
<dbReference type="AlphaFoldDB" id="A0AAN6YZ57"/>
<keyword evidence="1" id="KW-0175">Coiled coil</keyword>
<comment type="caution">
    <text evidence="3">The sequence shown here is derived from an EMBL/GenBank/DDBJ whole genome shotgun (WGS) entry which is preliminary data.</text>
</comment>
<feature type="compositionally biased region" description="Low complexity" evidence="2">
    <location>
        <begin position="581"/>
        <end position="592"/>
    </location>
</feature>
<feature type="region of interest" description="Disordered" evidence="2">
    <location>
        <begin position="178"/>
        <end position="257"/>
    </location>
</feature>
<evidence type="ECO:0000256" key="1">
    <source>
        <dbReference type="SAM" id="Coils"/>
    </source>
</evidence>
<feature type="compositionally biased region" description="Basic and acidic residues" evidence="2">
    <location>
        <begin position="185"/>
        <end position="200"/>
    </location>
</feature>
<feature type="region of interest" description="Disordered" evidence="2">
    <location>
        <begin position="51"/>
        <end position="70"/>
    </location>
</feature>
<evidence type="ECO:0000313" key="4">
    <source>
        <dbReference type="Proteomes" id="UP001302602"/>
    </source>
</evidence>
<feature type="coiled-coil region" evidence="1">
    <location>
        <begin position="620"/>
        <end position="647"/>
    </location>
</feature>
<feature type="region of interest" description="Disordered" evidence="2">
    <location>
        <begin position="337"/>
        <end position="368"/>
    </location>
</feature>
<feature type="compositionally biased region" description="Low complexity" evidence="2">
    <location>
        <begin position="655"/>
        <end position="667"/>
    </location>
</feature>
<dbReference type="RefSeq" id="XP_062642820.1">
    <property type="nucleotide sequence ID" value="XM_062796708.1"/>
</dbReference>
<reference evidence="3" key="1">
    <citation type="journal article" date="2023" name="Mol. Phylogenet. Evol.">
        <title>Genome-scale phylogeny and comparative genomics of the fungal order Sordariales.</title>
        <authorList>
            <person name="Hensen N."/>
            <person name="Bonometti L."/>
            <person name="Westerberg I."/>
            <person name="Brannstrom I.O."/>
            <person name="Guillou S."/>
            <person name="Cros-Aarteil S."/>
            <person name="Calhoun S."/>
            <person name="Haridas S."/>
            <person name="Kuo A."/>
            <person name="Mondo S."/>
            <person name="Pangilinan J."/>
            <person name="Riley R."/>
            <person name="LaButti K."/>
            <person name="Andreopoulos B."/>
            <person name="Lipzen A."/>
            <person name="Chen C."/>
            <person name="Yan M."/>
            <person name="Daum C."/>
            <person name="Ng V."/>
            <person name="Clum A."/>
            <person name="Steindorff A."/>
            <person name="Ohm R.A."/>
            <person name="Martin F."/>
            <person name="Silar P."/>
            <person name="Natvig D.O."/>
            <person name="Lalanne C."/>
            <person name="Gautier V."/>
            <person name="Ament-Velasquez S.L."/>
            <person name="Kruys A."/>
            <person name="Hutchinson M.I."/>
            <person name="Powell A.J."/>
            <person name="Barry K."/>
            <person name="Miller A.N."/>
            <person name="Grigoriev I.V."/>
            <person name="Debuchy R."/>
            <person name="Gladieux P."/>
            <person name="Hiltunen Thoren M."/>
            <person name="Johannesson H."/>
        </authorList>
    </citation>
    <scope>NUCLEOTIDE SEQUENCE</scope>
    <source>
        <strain evidence="3">CBS 731.68</strain>
    </source>
</reference>
<feature type="compositionally biased region" description="Polar residues" evidence="2">
    <location>
        <begin position="567"/>
        <end position="580"/>
    </location>
</feature>
<feature type="compositionally biased region" description="Low complexity" evidence="2">
    <location>
        <begin position="751"/>
        <end position="763"/>
    </location>
</feature>
<feature type="compositionally biased region" description="Polar residues" evidence="2">
    <location>
        <begin position="202"/>
        <end position="211"/>
    </location>
</feature>
<gene>
    <name evidence="3" type="ORF">N657DRAFT_684733</name>
</gene>
<dbReference type="EMBL" id="MU853254">
    <property type="protein sequence ID" value="KAK4119047.1"/>
    <property type="molecule type" value="Genomic_DNA"/>
</dbReference>
<proteinExistence type="predicted"/>
<evidence type="ECO:0000313" key="3">
    <source>
        <dbReference type="EMBL" id="KAK4119047.1"/>
    </source>
</evidence>
<reference evidence="3" key="2">
    <citation type="submission" date="2023-05" db="EMBL/GenBank/DDBJ databases">
        <authorList>
            <consortium name="Lawrence Berkeley National Laboratory"/>
            <person name="Steindorff A."/>
            <person name="Hensen N."/>
            <person name="Bonometti L."/>
            <person name="Westerberg I."/>
            <person name="Brannstrom I.O."/>
            <person name="Guillou S."/>
            <person name="Cros-Aarteil S."/>
            <person name="Calhoun S."/>
            <person name="Haridas S."/>
            <person name="Kuo A."/>
            <person name="Mondo S."/>
            <person name="Pangilinan J."/>
            <person name="Riley R."/>
            <person name="Labutti K."/>
            <person name="Andreopoulos B."/>
            <person name="Lipzen A."/>
            <person name="Chen C."/>
            <person name="Yanf M."/>
            <person name="Daum C."/>
            <person name="Ng V."/>
            <person name="Clum A."/>
            <person name="Ohm R."/>
            <person name="Martin F."/>
            <person name="Silar P."/>
            <person name="Natvig D."/>
            <person name="Lalanne C."/>
            <person name="Gautier V."/>
            <person name="Ament-Velasquez S.L."/>
            <person name="Kruys A."/>
            <person name="Hutchinson M.I."/>
            <person name="Powell A.J."/>
            <person name="Barry K."/>
            <person name="Miller A.N."/>
            <person name="Grigoriev I.V."/>
            <person name="Debuchy R."/>
            <person name="Gladieux P."/>
            <person name="Thoren M.H."/>
            <person name="Johannesson H."/>
        </authorList>
    </citation>
    <scope>NUCLEOTIDE SEQUENCE</scope>
    <source>
        <strain evidence="3">CBS 731.68</strain>
    </source>
</reference>
<evidence type="ECO:0000256" key="2">
    <source>
        <dbReference type="SAM" id="MobiDB-lite"/>
    </source>
</evidence>
<keyword evidence="4" id="KW-1185">Reference proteome</keyword>
<organism evidence="3 4">
    <name type="scientific">Parathielavia appendiculata</name>
    <dbReference type="NCBI Taxonomy" id="2587402"/>
    <lineage>
        <taxon>Eukaryota</taxon>
        <taxon>Fungi</taxon>
        <taxon>Dikarya</taxon>
        <taxon>Ascomycota</taxon>
        <taxon>Pezizomycotina</taxon>
        <taxon>Sordariomycetes</taxon>
        <taxon>Sordariomycetidae</taxon>
        <taxon>Sordariales</taxon>
        <taxon>Chaetomiaceae</taxon>
        <taxon>Parathielavia</taxon>
    </lineage>
</organism>
<sequence>MPPPPASIHLTTKAQRILGTSEPYLGSLAVPAWETQSNSGISIAVTETTGGARGHGAKQVGRVASGDSREKRWEQESDVIPSVLIRHPDIVGSMVPDGATDASSLRRRQSSSTITSYYDKSKQPLSISQQTSNSAMAKGLPAKAQALLDIDGELTESGQAMKAKKKPSRLDLSALLQKHRSPKHLHPDVTRGHLLGHDMFTKSPSNLSASPAPTPPPVQQRTDHGIRKKPTKESLRENSAQQASPYGAASWADGGKEQPTKASLELYHLYDHYEQRSFADAMDQEFQGSDFHLEPPTSTAPAGNAFLSPFATNASRSAHASKQPPVAAVELRLVGVGTPSSPVPGDCASVSSRHTRTSKASKRTDRSLQELDLLQNSVLALSSDSEDDYELSSKGSLAVPALSDGQTSPTSPRSPISQTSVVAYEGTRGKPAKRASFGLSPHHFPGNQGSATGKGPKIAPRTSSLNSQASAKSGHALVHETSRLSIRTTSTDRTVSHASGSGLPKASMANKAPRKVRSESQFDFPAPPVNRGGRSGCASRASEHSTPVSPTSVDIPVYMQSLPSPPSLDNGSIRSGTSLGSAANRRNSAASSIHDGSSGRFMAVTRQEEMLLAALRMKRARMREDIIAEFEEEMDREEHQLSRQVTNESICTAGSMSRQSSRSTMRQEVGALSARPRQQNQANAAEKKGMGEPLTLQIDRRSYEPSLRTPASDNSNFIHVDEGIAMPGPGGLERNNSRASSTNSPKSGSTRQRASLSALAAPAPRRPHRRDAGASRRVSEQASPKGQNDLPHRILEDPAEDDDVGIPRPDSPISPADFPTPVSIKNKKQVRLSAVGFYKPATETGW</sequence>
<feature type="region of interest" description="Disordered" evidence="2">
    <location>
        <begin position="653"/>
        <end position="824"/>
    </location>
</feature>
<feature type="compositionally biased region" description="Polar residues" evidence="2">
    <location>
        <begin position="483"/>
        <end position="499"/>
    </location>
</feature>
<feature type="compositionally biased region" description="Basic and acidic residues" evidence="2">
    <location>
        <begin position="221"/>
        <end position="236"/>
    </location>
</feature>
<feature type="region of interest" description="Disordered" evidence="2">
    <location>
        <begin position="400"/>
        <end position="596"/>
    </location>
</feature>
<protein>
    <submittedName>
        <fullName evidence="3">Uncharacterized protein</fullName>
    </submittedName>
</protein>
<feature type="compositionally biased region" description="Basic and acidic residues" evidence="2">
    <location>
        <begin position="770"/>
        <end position="779"/>
    </location>
</feature>
<dbReference type="Proteomes" id="UP001302602">
    <property type="component" value="Unassembled WGS sequence"/>
</dbReference>
<accession>A0AAN6YZ57</accession>
<dbReference type="GeneID" id="87833476"/>
<feature type="compositionally biased region" description="Polar residues" evidence="2">
    <location>
        <begin position="404"/>
        <end position="421"/>
    </location>
</feature>
<name>A0AAN6YZ57_9PEZI</name>
<feature type="compositionally biased region" description="Polar residues" evidence="2">
    <location>
        <begin position="737"/>
        <end position="750"/>
    </location>
</feature>